<sequence>MCQNAELSQDVANFFSSACKGCVLISMPDFRTEGYGHHKKDNALLSNNSLVKFYLFCKTALREKTLISSRTCIQILFVKVYIELK</sequence>
<keyword evidence="2" id="KW-1185">Reference proteome</keyword>
<dbReference type="Proteomes" id="UP000298663">
    <property type="component" value="Unassembled WGS sequence"/>
</dbReference>
<reference evidence="1 2" key="1">
    <citation type="journal article" date="2015" name="Genome Biol.">
        <title>Comparative genomics of Steinernema reveals deeply conserved gene regulatory networks.</title>
        <authorList>
            <person name="Dillman A.R."/>
            <person name="Macchietto M."/>
            <person name="Porter C.F."/>
            <person name="Rogers A."/>
            <person name="Williams B."/>
            <person name="Antoshechkin I."/>
            <person name="Lee M.M."/>
            <person name="Goodwin Z."/>
            <person name="Lu X."/>
            <person name="Lewis E.E."/>
            <person name="Goodrich-Blair H."/>
            <person name="Stock S.P."/>
            <person name="Adams B.J."/>
            <person name="Sternberg P.W."/>
            <person name="Mortazavi A."/>
        </authorList>
    </citation>
    <scope>NUCLEOTIDE SEQUENCE [LARGE SCALE GENOMIC DNA]</scope>
    <source>
        <strain evidence="1 2">ALL</strain>
    </source>
</reference>
<organism evidence="1 2">
    <name type="scientific">Steinernema carpocapsae</name>
    <name type="common">Entomopathogenic nematode</name>
    <dbReference type="NCBI Taxonomy" id="34508"/>
    <lineage>
        <taxon>Eukaryota</taxon>
        <taxon>Metazoa</taxon>
        <taxon>Ecdysozoa</taxon>
        <taxon>Nematoda</taxon>
        <taxon>Chromadorea</taxon>
        <taxon>Rhabditida</taxon>
        <taxon>Tylenchina</taxon>
        <taxon>Panagrolaimomorpha</taxon>
        <taxon>Strongyloidoidea</taxon>
        <taxon>Steinernematidae</taxon>
        <taxon>Steinernema</taxon>
    </lineage>
</organism>
<name>A0A4U5LPA1_STECR</name>
<reference evidence="1 2" key="2">
    <citation type="journal article" date="2019" name="G3 (Bethesda)">
        <title>Hybrid Assembly of the Genome of the Entomopathogenic Nematode Steinernema carpocapsae Identifies the X-Chromosome.</title>
        <authorList>
            <person name="Serra L."/>
            <person name="Macchietto M."/>
            <person name="Macias-Munoz A."/>
            <person name="McGill C.J."/>
            <person name="Rodriguez I.M."/>
            <person name="Rodriguez B."/>
            <person name="Murad R."/>
            <person name="Mortazavi A."/>
        </authorList>
    </citation>
    <scope>NUCLEOTIDE SEQUENCE [LARGE SCALE GENOMIC DNA]</scope>
    <source>
        <strain evidence="1 2">ALL</strain>
    </source>
</reference>
<evidence type="ECO:0000313" key="1">
    <source>
        <dbReference type="EMBL" id="TKR57720.1"/>
    </source>
</evidence>
<dbReference type="EMBL" id="AZBU02000014">
    <property type="protein sequence ID" value="TKR57720.1"/>
    <property type="molecule type" value="Genomic_DNA"/>
</dbReference>
<gene>
    <name evidence="1" type="ORF">L596_030385</name>
</gene>
<accession>A0A4U5LPA1</accession>
<protein>
    <submittedName>
        <fullName evidence="1">Uncharacterized protein</fullName>
    </submittedName>
</protein>
<evidence type="ECO:0000313" key="2">
    <source>
        <dbReference type="Proteomes" id="UP000298663"/>
    </source>
</evidence>
<comment type="caution">
    <text evidence="1">The sequence shown here is derived from an EMBL/GenBank/DDBJ whole genome shotgun (WGS) entry which is preliminary data.</text>
</comment>
<dbReference type="AlphaFoldDB" id="A0A4U5LPA1"/>
<proteinExistence type="predicted"/>